<evidence type="ECO:0000313" key="5">
    <source>
        <dbReference type="Proteomes" id="UP000639772"/>
    </source>
</evidence>
<dbReference type="Proteomes" id="UP000639772">
    <property type="component" value="Chromosome 1"/>
</dbReference>
<evidence type="ECO:0000256" key="1">
    <source>
        <dbReference type="ARBA" id="ARBA00022723"/>
    </source>
</evidence>
<dbReference type="PANTHER" id="PTHR22814:SF336">
    <property type="entry name" value="HEAVY METAL-ASSOCIATED ISOPRENYLATED PLANT PROTEIN 23"/>
    <property type="match status" value="1"/>
</dbReference>
<dbReference type="PROSITE" id="PS50846">
    <property type="entry name" value="HMA_2"/>
    <property type="match status" value="1"/>
</dbReference>
<dbReference type="GO" id="GO:0046872">
    <property type="term" value="F:metal ion binding"/>
    <property type="evidence" value="ECO:0007669"/>
    <property type="project" value="UniProtKB-KW"/>
</dbReference>
<dbReference type="EMBL" id="JADCNM010000001">
    <property type="protein sequence ID" value="KAG0503568.1"/>
    <property type="molecule type" value="Genomic_DNA"/>
</dbReference>
<dbReference type="AlphaFoldDB" id="A0A835SH29"/>
<keyword evidence="1" id="KW-0479">Metal-binding</keyword>
<proteinExistence type="predicted"/>
<dbReference type="InterPro" id="IPR036163">
    <property type="entry name" value="HMA_dom_sf"/>
</dbReference>
<name>A0A835SH29_VANPL</name>
<dbReference type="Pfam" id="PF00403">
    <property type="entry name" value="HMA"/>
    <property type="match status" value="1"/>
</dbReference>
<evidence type="ECO:0000313" key="4">
    <source>
        <dbReference type="EMBL" id="KAG0503568.1"/>
    </source>
</evidence>
<accession>A0A835SH29</accession>
<protein>
    <recommendedName>
        <fullName evidence="3">HMA domain-containing protein</fullName>
    </recommendedName>
</protein>
<feature type="domain" description="HMA" evidence="3">
    <location>
        <begin position="6"/>
        <end position="71"/>
    </location>
</feature>
<sequence length="117" mass="12836">MGSRWNDRVPSQFGPQKQQAQEEAAAAAAECGAQGVKSVDVNLKQQKVTVTGYVEPNKVLKKVQSTGKKAEMWPYVPYNLISQPYAAQVYDKKAPPGYVRNAEVGSINNQGANRRIN</sequence>
<feature type="region of interest" description="Disordered" evidence="2">
    <location>
        <begin position="1"/>
        <end position="25"/>
    </location>
</feature>
<organism evidence="4 5">
    <name type="scientific">Vanilla planifolia</name>
    <name type="common">Vanilla</name>
    <dbReference type="NCBI Taxonomy" id="51239"/>
    <lineage>
        <taxon>Eukaryota</taxon>
        <taxon>Viridiplantae</taxon>
        <taxon>Streptophyta</taxon>
        <taxon>Embryophyta</taxon>
        <taxon>Tracheophyta</taxon>
        <taxon>Spermatophyta</taxon>
        <taxon>Magnoliopsida</taxon>
        <taxon>Liliopsida</taxon>
        <taxon>Asparagales</taxon>
        <taxon>Orchidaceae</taxon>
        <taxon>Vanilloideae</taxon>
        <taxon>Vanilleae</taxon>
        <taxon>Vanilla</taxon>
    </lineage>
</organism>
<comment type="caution">
    <text evidence="4">The sequence shown here is derived from an EMBL/GenBank/DDBJ whole genome shotgun (WGS) entry which is preliminary data.</text>
</comment>
<gene>
    <name evidence="4" type="ORF">HPP92_003640</name>
</gene>
<dbReference type="CDD" id="cd00371">
    <property type="entry name" value="HMA"/>
    <property type="match status" value="1"/>
</dbReference>
<evidence type="ECO:0000256" key="2">
    <source>
        <dbReference type="SAM" id="MobiDB-lite"/>
    </source>
</evidence>
<dbReference type="SUPFAM" id="SSF55008">
    <property type="entry name" value="HMA, heavy metal-associated domain"/>
    <property type="match status" value="1"/>
</dbReference>
<dbReference type="OrthoDB" id="689350at2759"/>
<reference evidence="4 5" key="1">
    <citation type="journal article" date="2020" name="Nat. Food">
        <title>A phased Vanilla planifolia genome enables genetic improvement of flavour and production.</title>
        <authorList>
            <person name="Hasing T."/>
            <person name="Tang H."/>
            <person name="Brym M."/>
            <person name="Khazi F."/>
            <person name="Huang T."/>
            <person name="Chambers A.H."/>
        </authorList>
    </citation>
    <scope>NUCLEOTIDE SEQUENCE [LARGE SCALE GENOMIC DNA]</scope>
    <source>
        <tissue evidence="4">Leaf</tissue>
    </source>
</reference>
<dbReference type="InterPro" id="IPR006121">
    <property type="entry name" value="HMA_dom"/>
</dbReference>
<dbReference type="PANTHER" id="PTHR22814">
    <property type="entry name" value="COPPER TRANSPORT PROTEIN ATOX1-RELATED"/>
    <property type="match status" value="1"/>
</dbReference>
<evidence type="ECO:0000259" key="3">
    <source>
        <dbReference type="PROSITE" id="PS50846"/>
    </source>
</evidence>
<dbReference type="Gene3D" id="3.30.70.100">
    <property type="match status" value="1"/>
</dbReference>